<dbReference type="EMBL" id="CM023470">
    <property type="protein sequence ID" value="KAH7978348.1"/>
    <property type="molecule type" value="Genomic_DNA"/>
</dbReference>
<reference evidence="1" key="1">
    <citation type="submission" date="2020-05" db="EMBL/GenBank/DDBJ databases">
        <title>Large-scale comparative analyses of tick genomes elucidate their genetic diversity and vector capacities.</title>
        <authorList>
            <person name="Jia N."/>
            <person name="Wang J."/>
            <person name="Shi W."/>
            <person name="Du L."/>
            <person name="Sun Y."/>
            <person name="Zhan W."/>
            <person name="Jiang J."/>
            <person name="Wang Q."/>
            <person name="Zhang B."/>
            <person name="Ji P."/>
            <person name="Sakyi L.B."/>
            <person name="Cui X."/>
            <person name="Yuan T."/>
            <person name="Jiang B."/>
            <person name="Yang W."/>
            <person name="Lam T.T.-Y."/>
            <person name="Chang Q."/>
            <person name="Ding S."/>
            <person name="Wang X."/>
            <person name="Zhu J."/>
            <person name="Ruan X."/>
            <person name="Zhao L."/>
            <person name="Wei J."/>
            <person name="Que T."/>
            <person name="Du C."/>
            <person name="Cheng J."/>
            <person name="Dai P."/>
            <person name="Han X."/>
            <person name="Huang E."/>
            <person name="Gao Y."/>
            <person name="Liu J."/>
            <person name="Shao H."/>
            <person name="Ye R."/>
            <person name="Li L."/>
            <person name="Wei W."/>
            <person name="Wang X."/>
            <person name="Wang C."/>
            <person name="Yang T."/>
            <person name="Huo Q."/>
            <person name="Li W."/>
            <person name="Guo W."/>
            <person name="Chen H."/>
            <person name="Zhou L."/>
            <person name="Ni X."/>
            <person name="Tian J."/>
            <person name="Zhou Y."/>
            <person name="Sheng Y."/>
            <person name="Liu T."/>
            <person name="Pan Y."/>
            <person name="Xia L."/>
            <person name="Li J."/>
            <person name="Zhao F."/>
            <person name="Cao W."/>
        </authorList>
    </citation>
    <scope>NUCLEOTIDE SEQUENCE</scope>
    <source>
        <strain evidence="1">Dsil-2018</strain>
    </source>
</reference>
<accession>A0ACB8DVH1</accession>
<protein>
    <submittedName>
        <fullName evidence="1">Uncharacterized protein</fullName>
    </submittedName>
</protein>
<evidence type="ECO:0000313" key="2">
    <source>
        <dbReference type="Proteomes" id="UP000821865"/>
    </source>
</evidence>
<sequence length="100" mass="11161">MSEAVTTAFVRLFDAGLIYREKKMNWCYCLQSAISDSEVPLKLELVREQLVALLSAIGELERVVHGVVTSTLLVAVGLSHTFHWLSPAGCGLFCFRFITR</sequence>
<organism evidence="1 2">
    <name type="scientific">Dermacentor silvarum</name>
    <name type="common">Tick</name>
    <dbReference type="NCBI Taxonomy" id="543639"/>
    <lineage>
        <taxon>Eukaryota</taxon>
        <taxon>Metazoa</taxon>
        <taxon>Ecdysozoa</taxon>
        <taxon>Arthropoda</taxon>
        <taxon>Chelicerata</taxon>
        <taxon>Arachnida</taxon>
        <taxon>Acari</taxon>
        <taxon>Parasitiformes</taxon>
        <taxon>Ixodida</taxon>
        <taxon>Ixodoidea</taxon>
        <taxon>Ixodidae</taxon>
        <taxon>Rhipicephalinae</taxon>
        <taxon>Dermacentor</taxon>
    </lineage>
</organism>
<name>A0ACB8DVH1_DERSI</name>
<keyword evidence="2" id="KW-1185">Reference proteome</keyword>
<dbReference type="Proteomes" id="UP000821865">
    <property type="component" value="Chromosome 1"/>
</dbReference>
<proteinExistence type="predicted"/>
<comment type="caution">
    <text evidence="1">The sequence shown here is derived from an EMBL/GenBank/DDBJ whole genome shotgun (WGS) entry which is preliminary data.</text>
</comment>
<evidence type="ECO:0000313" key="1">
    <source>
        <dbReference type="EMBL" id="KAH7978348.1"/>
    </source>
</evidence>
<gene>
    <name evidence="1" type="ORF">HPB49_005262</name>
</gene>